<sequence length="139" mass="15690">MLRFGMKTVNGLGCEGEVEQDYHPKDRNKPCAHSRMEAQMAKSRVQSTSATQLVLESIDSEGKKKSEGNVHDLPCSDDQLIPLYVEEELRVESHLRIRKSARRAQNICNGTNQIFVKFADVKTNRETVSVAVVTHAYRT</sequence>
<gene>
    <name evidence="1" type="ORF">RUM43_007653</name>
</gene>
<proteinExistence type="predicted"/>
<evidence type="ECO:0000313" key="1">
    <source>
        <dbReference type="EMBL" id="KAK6639380.1"/>
    </source>
</evidence>
<dbReference type="Proteomes" id="UP001372834">
    <property type="component" value="Unassembled WGS sequence"/>
</dbReference>
<accession>A0AAN8P8Y4</accession>
<organism evidence="1 2">
    <name type="scientific">Polyplax serrata</name>
    <name type="common">Common mouse louse</name>
    <dbReference type="NCBI Taxonomy" id="468196"/>
    <lineage>
        <taxon>Eukaryota</taxon>
        <taxon>Metazoa</taxon>
        <taxon>Ecdysozoa</taxon>
        <taxon>Arthropoda</taxon>
        <taxon>Hexapoda</taxon>
        <taxon>Insecta</taxon>
        <taxon>Pterygota</taxon>
        <taxon>Neoptera</taxon>
        <taxon>Paraneoptera</taxon>
        <taxon>Psocodea</taxon>
        <taxon>Troctomorpha</taxon>
        <taxon>Phthiraptera</taxon>
        <taxon>Anoplura</taxon>
        <taxon>Polyplacidae</taxon>
        <taxon>Polyplax</taxon>
    </lineage>
</organism>
<dbReference type="AlphaFoldDB" id="A0AAN8P8Y4"/>
<evidence type="ECO:0000313" key="2">
    <source>
        <dbReference type="Proteomes" id="UP001372834"/>
    </source>
</evidence>
<reference evidence="1 2" key="1">
    <citation type="submission" date="2023-10" db="EMBL/GenBank/DDBJ databases">
        <title>Genomes of two closely related lineages of the louse Polyplax serrata with different host specificities.</title>
        <authorList>
            <person name="Martinu J."/>
            <person name="Tarabai H."/>
            <person name="Stefka J."/>
            <person name="Hypsa V."/>
        </authorList>
    </citation>
    <scope>NUCLEOTIDE SEQUENCE [LARGE SCALE GENOMIC DNA]</scope>
    <source>
        <strain evidence="1">HR10_N</strain>
    </source>
</reference>
<comment type="caution">
    <text evidence="1">The sequence shown here is derived from an EMBL/GenBank/DDBJ whole genome shotgun (WGS) entry which is preliminary data.</text>
</comment>
<dbReference type="EMBL" id="JAWJWE010000003">
    <property type="protein sequence ID" value="KAK6639380.1"/>
    <property type="molecule type" value="Genomic_DNA"/>
</dbReference>
<name>A0AAN8P8Y4_POLSC</name>
<protein>
    <submittedName>
        <fullName evidence="1">Uncharacterized protein</fullName>
    </submittedName>
</protein>